<evidence type="ECO:0000313" key="2">
    <source>
        <dbReference type="EMBL" id="KHJ82213.1"/>
    </source>
</evidence>
<dbReference type="AlphaFoldDB" id="A0A0B1SAA2"/>
<sequence>MNFQVLLLTFFAILFFSAVEVEGRRGHSHSHSHGHG</sequence>
<accession>A0A0B1SAA2</accession>
<keyword evidence="1" id="KW-0732">Signal</keyword>
<dbReference type="Proteomes" id="UP000053660">
    <property type="component" value="Unassembled WGS sequence"/>
</dbReference>
<keyword evidence="3" id="KW-1185">Reference proteome</keyword>
<organism evidence="2 3">
    <name type="scientific">Oesophagostomum dentatum</name>
    <name type="common">Nodular worm</name>
    <dbReference type="NCBI Taxonomy" id="61180"/>
    <lineage>
        <taxon>Eukaryota</taxon>
        <taxon>Metazoa</taxon>
        <taxon>Ecdysozoa</taxon>
        <taxon>Nematoda</taxon>
        <taxon>Chromadorea</taxon>
        <taxon>Rhabditida</taxon>
        <taxon>Rhabditina</taxon>
        <taxon>Rhabditomorpha</taxon>
        <taxon>Strongyloidea</taxon>
        <taxon>Strongylidae</taxon>
        <taxon>Oesophagostomum</taxon>
    </lineage>
</organism>
<feature type="signal peptide" evidence="1">
    <location>
        <begin position="1"/>
        <end position="23"/>
    </location>
</feature>
<gene>
    <name evidence="2" type="ORF">OESDEN_18095</name>
</gene>
<dbReference type="EMBL" id="KN581315">
    <property type="protein sequence ID" value="KHJ82213.1"/>
    <property type="molecule type" value="Genomic_DNA"/>
</dbReference>
<feature type="chain" id="PRO_5002082361" evidence="1">
    <location>
        <begin position="24"/>
        <end position="36"/>
    </location>
</feature>
<evidence type="ECO:0000313" key="3">
    <source>
        <dbReference type="Proteomes" id="UP000053660"/>
    </source>
</evidence>
<proteinExistence type="predicted"/>
<protein>
    <submittedName>
        <fullName evidence="2">Uncharacterized protein</fullName>
    </submittedName>
</protein>
<name>A0A0B1SAA2_OESDE</name>
<reference evidence="2 3" key="1">
    <citation type="submission" date="2014-03" db="EMBL/GenBank/DDBJ databases">
        <title>Draft genome of the hookworm Oesophagostomum dentatum.</title>
        <authorList>
            <person name="Mitreva M."/>
        </authorList>
    </citation>
    <scope>NUCLEOTIDE SEQUENCE [LARGE SCALE GENOMIC DNA]</scope>
    <source>
        <strain evidence="2 3">OD-Hann</strain>
    </source>
</reference>
<evidence type="ECO:0000256" key="1">
    <source>
        <dbReference type="SAM" id="SignalP"/>
    </source>
</evidence>